<reference evidence="11" key="1">
    <citation type="submission" date="2020-02" db="EMBL/GenBank/DDBJ databases">
        <authorList>
            <person name="Shen X.-R."/>
            <person name="Zhang Y.-X."/>
        </authorList>
    </citation>
    <scope>NUCLEOTIDE SEQUENCE</scope>
    <source>
        <strain evidence="11">SYP-B3998</strain>
    </source>
</reference>
<keyword evidence="3 8" id="KW-0472">Membrane</keyword>
<keyword evidence="8" id="KW-0812">Transmembrane</keyword>
<name>A0A6G4A5S3_9BACL</name>
<keyword evidence="7" id="KW-0175">Coiled coil</keyword>
<evidence type="ECO:0000256" key="8">
    <source>
        <dbReference type="SAM" id="Phobius"/>
    </source>
</evidence>
<evidence type="ECO:0000313" key="11">
    <source>
        <dbReference type="EMBL" id="NEW09745.1"/>
    </source>
</evidence>
<dbReference type="GO" id="GO:0005886">
    <property type="term" value="C:plasma membrane"/>
    <property type="evidence" value="ECO:0007669"/>
    <property type="project" value="UniProtKB-SubCell"/>
</dbReference>
<dbReference type="Pfam" id="PF00015">
    <property type="entry name" value="MCPsignal"/>
    <property type="match status" value="1"/>
</dbReference>
<evidence type="ECO:0000256" key="6">
    <source>
        <dbReference type="PROSITE-ProRule" id="PRU00284"/>
    </source>
</evidence>
<evidence type="ECO:0000256" key="3">
    <source>
        <dbReference type="ARBA" id="ARBA00023136"/>
    </source>
</evidence>
<evidence type="ECO:0000256" key="2">
    <source>
        <dbReference type="ARBA" id="ARBA00022475"/>
    </source>
</evidence>
<organism evidence="11">
    <name type="scientific">Paenibacillus sp. SYP-B3998</name>
    <dbReference type="NCBI Taxonomy" id="2678564"/>
    <lineage>
        <taxon>Bacteria</taxon>
        <taxon>Bacillati</taxon>
        <taxon>Bacillota</taxon>
        <taxon>Bacilli</taxon>
        <taxon>Bacillales</taxon>
        <taxon>Paenibacillaceae</taxon>
        <taxon>Paenibacillus</taxon>
    </lineage>
</organism>
<dbReference type="PANTHER" id="PTHR32089:SF112">
    <property type="entry name" value="LYSOZYME-LIKE PROTEIN-RELATED"/>
    <property type="match status" value="1"/>
</dbReference>
<feature type="transmembrane region" description="Helical" evidence="8">
    <location>
        <begin position="42"/>
        <end position="64"/>
    </location>
</feature>
<keyword evidence="4 6" id="KW-0807">Transducer</keyword>
<dbReference type="GO" id="GO:0007165">
    <property type="term" value="P:signal transduction"/>
    <property type="evidence" value="ECO:0007669"/>
    <property type="project" value="UniProtKB-KW"/>
</dbReference>
<dbReference type="SMART" id="SM00304">
    <property type="entry name" value="HAMP"/>
    <property type="match status" value="1"/>
</dbReference>
<dbReference type="SUPFAM" id="SSF58104">
    <property type="entry name" value="Methyl-accepting chemotaxis protein (MCP) signaling domain"/>
    <property type="match status" value="1"/>
</dbReference>
<keyword evidence="8" id="KW-1133">Transmembrane helix</keyword>
<evidence type="ECO:0000256" key="7">
    <source>
        <dbReference type="SAM" id="Coils"/>
    </source>
</evidence>
<evidence type="ECO:0000256" key="5">
    <source>
        <dbReference type="ARBA" id="ARBA00029447"/>
    </source>
</evidence>
<gene>
    <name evidence="11" type="ORF">GK047_27880</name>
</gene>
<dbReference type="PANTHER" id="PTHR32089">
    <property type="entry name" value="METHYL-ACCEPTING CHEMOTAXIS PROTEIN MCPB"/>
    <property type="match status" value="1"/>
</dbReference>
<dbReference type="Pfam" id="PF00672">
    <property type="entry name" value="HAMP"/>
    <property type="match status" value="1"/>
</dbReference>
<feature type="domain" description="Methyl-accepting transducer" evidence="9">
    <location>
        <begin position="137"/>
        <end position="373"/>
    </location>
</feature>
<comment type="similarity">
    <text evidence="5">Belongs to the methyl-accepting chemotaxis (MCP) protein family.</text>
</comment>
<dbReference type="AlphaFoldDB" id="A0A6G4A5S3"/>
<comment type="caution">
    <text evidence="11">The sequence shown here is derived from an EMBL/GenBank/DDBJ whole genome shotgun (WGS) entry which is preliminary data.</text>
</comment>
<dbReference type="CDD" id="cd06225">
    <property type="entry name" value="HAMP"/>
    <property type="match status" value="1"/>
</dbReference>
<feature type="transmembrane region" description="Helical" evidence="8">
    <location>
        <begin position="9"/>
        <end position="30"/>
    </location>
</feature>
<dbReference type="InterPro" id="IPR004089">
    <property type="entry name" value="MCPsignal_dom"/>
</dbReference>
<dbReference type="PROSITE" id="PS50885">
    <property type="entry name" value="HAMP"/>
    <property type="match status" value="1"/>
</dbReference>
<dbReference type="SMART" id="SM00283">
    <property type="entry name" value="MA"/>
    <property type="match status" value="1"/>
</dbReference>
<evidence type="ECO:0000256" key="1">
    <source>
        <dbReference type="ARBA" id="ARBA00004236"/>
    </source>
</evidence>
<evidence type="ECO:0000256" key="4">
    <source>
        <dbReference type="ARBA" id="ARBA00023224"/>
    </source>
</evidence>
<dbReference type="Gene3D" id="6.10.340.10">
    <property type="match status" value="1"/>
</dbReference>
<comment type="subcellular location">
    <subcellularLocation>
        <location evidence="1">Cell membrane</location>
    </subcellularLocation>
</comment>
<dbReference type="Gene3D" id="1.10.287.950">
    <property type="entry name" value="Methyl-accepting chemotaxis protein"/>
    <property type="match status" value="1"/>
</dbReference>
<feature type="domain" description="HAMP" evidence="10">
    <location>
        <begin position="65"/>
        <end position="118"/>
    </location>
</feature>
<dbReference type="EMBL" id="JAAIKC010000023">
    <property type="protein sequence ID" value="NEW09745.1"/>
    <property type="molecule type" value="Genomic_DNA"/>
</dbReference>
<sequence length="423" mass="45699">MRIGLVQKIVIGIITVSIVTYGTSAIFILYIKDEVLSVLPSWLFTIGTLSLGVFWTGLLGWFMARWIVKPLIRLAKLADEAALGHLDIVIPDHPSNDELGNLNTSFQSMVRQLRDMIIDITTHVSVAEQSSASLNSAIAHAAKQAEQISLSTDHISTSTHQQEQQSKDCLDAIESAARAAVEMNGKAADVHILSQQMVVAIEEGGTSIRSLLNGVSDLSTISQESIALADKLNAGTSEIRKVSKWVGEIADQTHLLALNASIEAARAGQEGVGFSVVAVEIRKLAEQSNHAVQNIDTLIKDIQSQVQKMEQKLKFQVQHIQDELQKGEKAGSAMQQIGASVHETASAVSLIANTATHQAEIIDISEAKGQEIANLSQLISDKALLAASATQEQTAFMQEIAASAEVLNLQTMELKEKIRLFSI</sequence>
<protein>
    <submittedName>
        <fullName evidence="11">Methyl-accepting chemotaxis protein</fullName>
    </submittedName>
</protein>
<evidence type="ECO:0000259" key="10">
    <source>
        <dbReference type="PROSITE" id="PS50885"/>
    </source>
</evidence>
<dbReference type="RefSeq" id="WP_163953872.1">
    <property type="nucleotide sequence ID" value="NZ_JAAIKC010000023.1"/>
</dbReference>
<feature type="coiled-coil region" evidence="7">
    <location>
        <begin position="292"/>
        <end position="319"/>
    </location>
</feature>
<dbReference type="InterPro" id="IPR003660">
    <property type="entry name" value="HAMP_dom"/>
</dbReference>
<evidence type="ECO:0000259" key="9">
    <source>
        <dbReference type="PROSITE" id="PS50111"/>
    </source>
</evidence>
<proteinExistence type="inferred from homology"/>
<dbReference type="PROSITE" id="PS50111">
    <property type="entry name" value="CHEMOTAXIS_TRANSDUC_2"/>
    <property type="match status" value="1"/>
</dbReference>
<accession>A0A6G4A5S3</accession>
<keyword evidence="2" id="KW-1003">Cell membrane</keyword>